<dbReference type="Proteomes" id="UP001055879">
    <property type="component" value="Linkage Group LG02"/>
</dbReference>
<evidence type="ECO:0000313" key="1">
    <source>
        <dbReference type="EMBL" id="KAI3759136.1"/>
    </source>
</evidence>
<dbReference type="EMBL" id="CM042048">
    <property type="protein sequence ID" value="KAI3759136.1"/>
    <property type="molecule type" value="Genomic_DNA"/>
</dbReference>
<gene>
    <name evidence="1" type="ORF">L6452_06711</name>
</gene>
<reference evidence="1 2" key="2">
    <citation type="journal article" date="2022" name="Mol. Ecol. Resour.">
        <title>The genomes of chicory, endive, great burdock and yacon provide insights into Asteraceae paleo-polyploidization history and plant inulin production.</title>
        <authorList>
            <person name="Fan W."/>
            <person name="Wang S."/>
            <person name="Wang H."/>
            <person name="Wang A."/>
            <person name="Jiang F."/>
            <person name="Liu H."/>
            <person name="Zhao H."/>
            <person name="Xu D."/>
            <person name="Zhang Y."/>
        </authorList>
    </citation>
    <scope>NUCLEOTIDE SEQUENCE [LARGE SCALE GENOMIC DNA]</scope>
    <source>
        <strain evidence="2">cv. Niubang</strain>
    </source>
</reference>
<proteinExistence type="predicted"/>
<evidence type="ECO:0000313" key="2">
    <source>
        <dbReference type="Proteomes" id="UP001055879"/>
    </source>
</evidence>
<sequence>MILTKGTRMIGERMRKWSAIKMEKDDPARVDETSLKGGIEAEVSNWAIPDAEWGVGPKTDSNEVAQESTMEVLGKEEKTSGQNVAFQEKTTCDKQGVKAIPTNSSQTSISNELGSKETEEGLRVFGESIGVKWKVVKDKGGRAIHAIGGMEVYEVSFVC</sequence>
<accession>A0ACB9EK95</accession>
<comment type="caution">
    <text evidence="1">The sequence shown here is derived from an EMBL/GenBank/DDBJ whole genome shotgun (WGS) entry which is preliminary data.</text>
</comment>
<keyword evidence="2" id="KW-1185">Reference proteome</keyword>
<name>A0ACB9EK95_ARCLA</name>
<organism evidence="1 2">
    <name type="scientific">Arctium lappa</name>
    <name type="common">Greater burdock</name>
    <name type="synonym">Lappa major</name>
    <dbReference type="NCBI Taxonomy" id="4217"/>
    <lineage>
        <taxon>Eukaryota</taxon>
        <taxon>Viridiplantae</taxon>
        <taxon>Streptophyta</taxon>
        <taxon>Embryophyta</taxon>
        <taxon>Tracheophyta</taxon>
        <taxon>Spermatophyta</taxon>
        <taxon>Magnoliopsida</taxon>
        <taxon>eudicotyledons</taxon>
        <taxon>Gunneridae</taxon>
        <taxon>Pentapetalae</taxon>
        <taxon>asterids</taxon>
        <taxon>campanulids</taxon>
        <taxon>Asterales</taxon>
        <taxon>Asteraceae</taxon>
        <taxon>Carduoideae</taxon>
        <taxon>Cardueae</taxon>
        <taxon>Arctiinae</taxon>
        <taxon>Arctium</taxon>
    </lineage>
</organism>
<reference evidence="2" key="1">
    <citation type="journal article" date="2022" name="Mol. Ecol. Resour.">
        <title>The genomes of chicory, endive, great burdock and yacon provide insights into Asteraceae palaeo-polyploidization history and plant inulin production.</title>
        <authorList>
            <person name="Fan W."/>
            <person name="Wang S."/>
            <person name="Wang H."/>
            <person name="Wang A."/>
            <person name="Jiang F."/>
            <person name="Liu H."/>
            <person name="Zhao H."/>
            <person name="Xu D."/>
            <person name="Zhang Y."/>
        </authorList>
    </citation>
    <scope>NUCLEOTIDE SEQUENCE [LARGE SCALE GENOMIC DNA]</scope>
    <source>
        <strain evidence="2">cv. Niubang</strain>
    </source>
</reference>
<protein>
    <submittedName>
        <fullName evidence="1">Uncharacterized protein</fullName>
    </submittedName>
</protein>